<proteinExistence type="predicted"/>
<gene>
    <name evidence="2" type="ORF">TanjilG_09078</name>
</gene>
<accession>A0A394DQJ2</accession>
<dbReference type="Pfam" id="PF14144">
    <property type="entry name" value="DOG1"/>
    <property type="match status" value="1"/>
</dbReference>
<protein>
    <recommendedName>
        <fullName evidence="1">DOG1 domain-containing protein</fullName>
    </recommendedName>
</protein>
<organism evidence="2 3">
    <name type="scientific">Lupinus angustifolius</name>
    <name type="common">Narrow-leaved blue lupine</name>
    <dbReference type="NCBI Taxonomy" id="3871"/>
    <lineage>
        <taxon>Eukaryota</taxon>
        <taxon>Viridiplantae</taxon>
        <taxon>Streptophyta</taxon>
        <taxon>Embryophyta</taxon>
        <taxon>Tracheophyta</taxon>
        <taxon>Spermatophyta</taxon>
        <taxon>Magnoliopsida</taxon>
        <taxon>eudicotyledons</taxon>
        <taxon>Gunneridae</taxon>
        <taxon>Pentapetalae</taxon>
        <taxon>rosids</taxon>
        <taxon>fabids</taxon>
        <taxon>Fabales</taxon>
        <taxon>Fabaceae</taxon>
        <taxon>Papilionoideae</taxon>
        <taxon>50 kb inversion clade</taxon>
        <taxon>genistoids sensu lato</taxon>
        <taxon>core genistoids</taxon>
        <taxon>Genisteae</taxon>
        <taxon>Lupinus</taxon>
    </lineage>
</organism>
<feature type="domain" description="DOG1" evidence="1">
    <location>
        <begin position="16"/>
        <end position="295"/>
    </location>
</feature>
<dbReference type="Gramene" id="OIW21741">
    <property type="protein sequence ID" value="OIW21741"/>
    <property type="gene ID" value="TanjilG_09078"/>
</dbReference>
<evidence type="ECO:0000259" key="1">
    <source>
        <dbReference type="PROSITE" id="PS51806"/>
    </source>
</evidence>
<dbReference type="OrthoDB" id="683795at2759"/>
<dbReference type="GO" id="GO:0043565">
    <property type="term" value="F:sequence-specific DNA binding"/>
    <property type="evidence" value="ECO:0007669"/>
    <property type="project" value="InterPro"/>
</dbReference>
<sequence>MLKAVAPLFNRHKHSSRPFKDYYSDWFSTLKNNLLPLLRRSISGESPTILSTHVEMLHQHFQSYYHSLDAAATSDPYQLLHQPWRNSLEKPLLWLGDIHPFLFTNLARSFLDEQETATDDDDFGSRREFHDDRHHDGVFDENRREDSDGFESPHVGYRECLDLYEHRPWQVAMAWRNPSEALTTRMDQIECGLRVIVPTLNNRMKNAEGAFVDRVVGDWFNCRERKGAAKVAVGADVKSHMEELVSIFLYANRLRRSVLVDIMSATSVYQAALFLEGLAQFLIGFRDHELVHAVEQCKSLSIGHNGRECRSVCH</sequence>
<dbReference type="InterPro" id="IPR051886">
    <property type="entry name" value="Seed_Dev/Stress_Resp_Reg"/>
</dbReference>
<dbReference type="PANTHER" id="PTHR46354:SF9">
    <property type="entry name" value="PROTEIN INAPERTURATE POLLEN1"/>
    <property type="match status" value="1"/>
</dbReference>
<dbReference type="STRING" id="3871.A0A394DQJ2"/>
<dbReference type="AlphaFoldDB" id="A0A394DQJ2"/>
<dbReference type="EMBL" id="MLAU01032280">
    <property type="protein sequence ID" value="OIW21741.1"/>
    <property type="molecule type" value="Genomic_DNA"/>
</dbReference>
<dbReference type="InterPro" id="IPR025422">
    <property type="entry name" value="TGA_domain"/>
</dbReference>
<dbReference type="Proteomes" id="UP000188354">
    <property type="component" value="Unassembled WGS sequence"/>
</dbReference>
<evidence type="ECO:0000313" key="2">
    <source>
        <dbReference type="EMBL" id="OIW21741.1"/>
    </source>
</evidence>
<dbReference type="PROSITE" id="PS51806">
    <property type="entry name" value="DOG1"/>
    <property type="match status" value="1"/>
</dbReference>
<dbReference type="PANTHER" id="PTHR46354">
    <property type="entry name" value="DOG1 DOMAIN-CONTAINING PROTEIN"/>
    <property type="match status" value="1"/>
</dbReference>
<keyword evidence="3" id="KW-1185">Reference proteome</keyword>
<reference evidence="2 3" key="1">
    <citation type="journal article" date="2017" name="Plant Biotechnol. J.">
        <title>A comprehensive draft genome sequence for lupin (Lupinus angustifolius), an emerging health food: insights into plant-microbe interactions and legume evolution.</title>
        <authorList>
            <person name="Hane J.K."/>
            <person name="Ming Y."/>
            <person name="Kamphuis L.G."/>
            <person name="Nelson M.N."/>
            <person name="Garg G."/>
            <person name="Atkins C.A."/>
            <person name="Bayer P.E."/>
            <person name="Bravo A."/>
            <person name="Bringans S."/>
            <person name="Cannon S."/>
            <person name="Edwards D."/>
            <person name="Foley R."/>
            <person name="Gao L.L."/>
            <person name="Harrison M.J."/>
            <person name="Huang W."/>
            <person name="Hurgobin B."/>
            <person name="Li S."/>
            <person name="Liu C.W."/>
            <person name="McGrath A."/>
            <person name="Morahan G."/>
            <person name="Murray J."/>
            <person name="Weller J."/>
            <person name="Jian J."/>
            <person name="Singh K.B."/>
        </authorList>
    </citation>
    <scope>NUCLEOTIDE SEQUENCE [LARGE SCALE GENOMIC DNA]</scope>
    <source>
        <strain evidence="3">cv. Tanjil</strain>
        <tissue evidence="2">Whole plant</tissue>
    </source>
</reference>
<name>A0A394DQJ2_LUPAN</name>
<evidence type="ECO:0000313" key="3">
    <source>
        <dbReference type="Proteomes" id="UP000188354"/>
    </source>
</evidence>
<dbReference type="GO" id="GO:0006351">
    <property type="term" value="P:DNA-templated transcription"/>
    <property type="evidence" value="ECO:0007669"/>
    <property type="project" value="InterPro"/>
</dbReference>
<comment type="caution">
    <text evidence="2">The sequence shown here is derived from an EMBL/GenBank/DDBJ whole genome shotgun (WGS) entry which is preliminary data.</text>
</comment>
<dbReference type="KEGG" id="lang:109340491"/>